<dbReference type="Gene3D" id="3.40.50.2000">
    <property type="entry name" value="Glycogen Phosphorylase B"/>
    <property type="match status" value="1"/>
</dbReference>
<evidence type="ECO:0008006" key="2">
    <source>
        <dbReference type="Google" id="ProtNLM"/>
    </source>
</evidence>
<dbReference type="EMBL" id="BARW01017020">
    <property type="protein sequence ID" value="GAI97886.1"/>
    <property type="molecule type" value="Genomic_DNA"/>
</dbReference>
<dbReference type="SUPFAM" id="SSF53756">
    <property type="entry name" value="UDP-Glycosyltransferase/glycogen phosphorylase"/>
    <property type="match status" value="1"/>
</dbReference>
<gene>
    <name evidence="1" type="ORF">S12H4_29497</name>
</gene>
<dbReference type="Pfam" id="PF13692">
    <property type="entry name" value="Glyco_trans_1_4"/>
    <property type="match status" value="1"/>
</dbReference>
<protein>
    <recommendedName>
        <fullName evidence="2">Glycosyl transferase family 1 domain-containing protein</fullName>
    </recommendedName>
</protein>
<sequence>DEFMSWISNFDPDIIYSQLGSLESIKFVNNVQDFTKKPVALHIMDDWPVAINQPSILYYYWKRKTDIEFRDLISKSQVLMSICRGMSDEYQKRYNRIFLPFHNPITINKWLPYSKTTWEINEKFKILYTGRIGVANGKSILSIAKAINKLNMKGSNFILDIYTPDYQSKQAKRINSLTGININKTVENRLMPELLPCYDLLILPLDFDKHSIQFARFSMPTKASEYMISGTPVLVFADSQTFLAKHAIDGKWAYVVSENNENALADSISLLSSDIDLRGRL</sequence>
<feature type="non-terminal residue" evidence="1">
    <location>
        <position position="281"/>
    </location>
</feature>
<reference evidence="1" key="1">
    <citation type="journal article" date="2014" name="Front. Microbiol.">
        <title>High frequency of phylogenetically diverse reductive dehalogenase-homologous genes in deep subseafloor sedimentary metagenomes.</title>
        <authorList>
            <person name="Kawai M."/>
            <person name="Futagami T."/>
            <person name="Toyoda A."/>
            <person name="Takaki Y."/>
            <person name="Nishi S."/>
            <person name="Hori S."/>
            <person name="Arai W."/>
            <person name="Tsubouchi T."/>
            <person name="Morono Y."/>
            <person name="Uchiyama I."/>
            <person name="Ito T."/>
            <person name="Fujiyama A."/>
            <person name="Inagaki F."/>
            <person name="Takami H."/>
        </authorList>
    </citation>
    <scope>NUCLEOTIDE SEQUENCE</scope>
    <source>
        <strain evidence="1">Expedition CK06-06</strain>
    </source>
</reference>
<comment type="caution">
    <text evidence="1">The sequence shown here is derived from an EMBL/GenBank/DDBJ whole genome shotgun (WGS) entry which is preliminary data.</text>
</comment>
<dbReference type="AlphaFoldDB" id="X1U2M9"/>
<accession>X1U2M9</accession>
<evidence type="ECO:0000313" key="1">
    <source>
        <dbReference type="EMBL" id="GAI97886.1"/>
    </source>
</evidence>
<feature type="non-terminal residue" evidence="1">
    <location>
        <position position="1"/>
    </location>
</feature>
<name>X1U2M9_9ZZZZ</name>
<proteinExistence type="predicted"/>
<organism evidence="1">
    <name type="scientific">marine sediment metagenome</name>
    <dbReference type="NCBI Taxonomy" id="412755"/>
    <lineage>
        <taxon>unclassified sequences</taxon>
        <taxon>metagenomes</taxon>
        <taxon>ecological metagenomes</taxon>
    </lineage>
</organism>